<organism evidence="1 2">
    <name type="scientific">Punica granatum</name>
    <name type="common">Pomegranate</name>
    <dbReference type="NCBI Taxonomy" id="22663"/>
    <lineage>
        <taxon>Eukaryota</taxon>
        <taxon>Viridiplantae</taxon>
        <taxon>Streptophyta</taxon>
        <taxon>Embryophyta</taxon>
        <taxon>Tracheophyta</taxon>
        <taxon>Spermatophyta</taxon>
        <taxon>Magnoliopsida</taxon>
        <taxon>eudicotyledons</taxon>
        <taxon>Gunneridae</taxon>
        <taxon>Pentapetalae</taxon>
        <taxon>rosids</taxon>
        <taxon>malvids</taxon>
        <taxon>Myrtales</taxon>
        <taxon>Lythraceae</taxon>
        <taxon>Punica</taxon>
    </lineage>
</organism>
<accession>A0A2I0JW76</accession>
<comment type="caution">
    <text evidence="1">The sequence shown here is derived from an EMBL/GenBank/DDBJ whole genome shotgun (WGS) entry which is preliminary data.</text>
</comment>
<evidence type="ECO:0000313" key="1">
    <source>
        <dbReference type="EMBL" id="PKI59726.1"/>
    </source>
</evidence>
<reference evidence="1 2" key="1">
    <citation type="submission" date="2017-11" db="EMBL/GenBank/DDBJ databases">
        <title>De-novo sequencing of pomegranate (Punica granatum L.) genome.</title>
        <authorList>
            <person name="Akparov Z."/>
            <person name="Amiraslanov A."/>
            <person name="Hajiyeva S."/>
            <person name="Abbasov M."/>
            <person name="Kaur K."/>
            <person name="Hamwieh A."/>
            <person name="Solovyev V."/>
            <person name="Salamov A."/>
            <person name="Braich B."/>
            <person name="Kosarev P."/>
            <person name="Mahmoud A."/>
            <person name="Hajiyev E."/>
            <person name="Babayeva S."/>
            <person name="Izzatullayeva V."/>
            <person name="Mammadov A."/>
            <person name="Mammadov A."/>
            <person name="Sharifova S."/>
            <person name="Ojaghi J."/>
            <person name="Eynullazada K."/>
            <person name="Bayramov B."/>
            <person name="Abdulazimova A."/>
            <person name="Shahmuradov I."/>
        </authorList>
    </citation>
    <scope>NUCLEOTIDE SEQUENCE [LARGE SCALE GENOMIC DNA]</scope>
    <source>
        <strain evidence="2">cv. AG2017</strain>
        <tissue evidence="1">Leaf</tissue>
    </source>
</reference>
<dbReference type="AlphaFoldDB" id="A0A2I0JW76"/>
<dbReference type="Proteomes" id="UP000233551">
    <property type="component" value="Unassembled WGS sequence"/>
</dbReference>
<name>A0A2I0JW76_PUNGR</name>
<keyword evidence="2" id="KW-1185">Reference proteome</keyword>
<dbReference type="EMBL" id="PGOL01001241">
    <property type="protein sequence ID" value="PKI59726.1"/>
    <property type="molecule type" value="Genomic_DNA"/>
</dbReference>
<protein>
    <submittedName>
        <fullName evidence="1">Uncharacterized protein</fullName>
    </submittedName>
</protein>
<proteinExistence type="predicted"/>
<sequence>MCNHEGVDFPELVLPLGRLLVHWGCLVRVTSDLSSWVERLRAPRDRRPESAIVLVFAIPVILSSLVSHGITSDVEAQVKGSVGNACSSVSSRLGDPWRVFYLAMQMGSRFRRPLCEASRALVGHARAYRDILNDALAASLVIRHARRFRIILVRVPLPSKGVFNLAGLIILSLEFAKAKGSKDSTSECVAFCFRRGAEVCFVPCVFVGNSSALHCEAALKNKICLKGASYRGCPGMSVGRGCPGLRGLCWTPCPIAVPDRVLSLLWRVPLGG</sequence>
<gene>
    <name evidence="1" type="ORF">CRG98_019902</name>
</gene>
<evidence type="ECO:0000313" key="2">
    <source>
        <dbReference type="Proteomes" id="UP000233551"/>
    </source>
</evidence>